<reference evidence="3 4" key="1">
    <citation type="submission" date="2020-08" db="EMBL/GenBank/DDBJ databases">
        <title>Cohnella phylogeny.</title>
        <authorList>
            <person name="Dunlap C."/>
        </authorList>
    </citation>
    <scope>NUCLEOTIDE SEQUENCE [LARGE SCALE GENOMIC DNA]</scope>
    <source>
        <strain evidence="3 4">DSM 28246</strain>
    </source>
</reference>
<comment type="similarity">
    <text evidence="1">Belongs to the HesA/MoeB/ThiF family.</text>
</comment>
<keyword evidence="4" id="KW-1185">Reference proteome</keyword>
<dbReference type="Gene3D" id="3.40.50.720">
    <property type="entry name" value="NAD(P)-binding Rossmann-like Domain"/>
    <property type="match status" value="1"/>
</dbReference>
<dbReference type="EMBL" id="JACJVP010000026">
    <property type="protein sequence ID" value="MBB6672348.1"/>
    <property type="molecule type" value="Genomic_DNA"/>
</dbReference>
<dbReference type="Proteomes" id="UP000547209">
    <property type="component" value="Unassembled WGS sequence"/>
</dbReference>
<evidence type="ECO:0000313" key="3">
    <source>
        <dbReference type="EMBL" id="MBB6672348.1"/>
    </source>
</evidence>
<organism evidence="3 4">
    <name type="scientific">Cohnella nanjingensis</name>
    <dbReference type="NCBI Taxonomy" id="1387779"/>
    <lineage>
        <taxon>Bacteria</taxon>
        <taxon>Bacillati</taxon>
        <taxon>Bacillota</taxon>
        <taxon>Bacilli</taxon>
        <taxon>Bacillales</taxon>
        <taxon>Paenibacillaceae</taxon>
        <taxon>Cohnella</taxon>
    </lineage>
</organism>
<dbReference type="InterPro" id="IPR035985">
    <property type="entry name" value="Ubiquitin-activating_enz"/>
</dbReference>
<comment type="caution">
    <text evidence="3">The sequence shown here is derived from an EMBL/GenBank/DDBJ whole genome shotgun (WGS) entry which is preliminary data.</text>
</comment>
<dbReference type="CDD" id="cd00757">
    <property type="entry name" value="ThiF_MoeB_HesA_family"/>
    <property type="match status" value="1"/>
</dbReference>
<protein>
    <submittedName>
        <fullName evidence="3">ThiF family adenylyltransferase</fullName>
    </submittedName>
</protein>
<dbReference type="GO" id="GO:0016779">
    <property type="term" value="F:nucleotidyltransferase activity"/>
    <property type="evidence" value="ECO:0007669"/>
    <property type="project" value="UniProtKB-KW"/>
</dbReference>
<feature type="domain" description="THIF-type NAD/FAD binding fold" evidence="2">
    <location>
        <begin position="10"/>
        <end position="249"/>
    </location>
</feature>
<dbReference type="InterPro" id="IPR045886">
    <property type="entry name" value="ThiF/MoeB/HesA"/>
</dbReference>
<evidence type="ECO:0000259" key="2">
    <source>
        <dbReference type="Pfam" id="PF00899"/>
    </source>
</evidence>
<dbReference type="PANTHER" id="PTHR10953:SF102">
    <property type="entry name" value="ADENYLYLTRANSFERASE AND SULFURTRANSFERASE MOCS3"/>
    <property type="match status" value="1"/>
</dbReference>
<dbReference type="GO" id="GO:0008146">
    <property type="term" value="F:sulfotransferase activity"/>
    <property type="evidence" value="ECO:0007669"/>
    <property type="project" value="TreeGrafter"/>
</dbReference>
<dbReference type="AlphaFoldDB" id="A0A7X0RRJ7"/>
<dbReference type="Pfam" id="PF00899">
    <property type="entry name" value="ThiF"/>
    <property type="match status" value="1"/>
</dbReference>
<dbReference type="InterPro" id="IPR000594">
    <property type="entry name" value="ThiF_NAD_FAD-bd"/>
</dbReference>
<dbReference type="FunFam" id="3.40.50.720:FF:000080">
    <property type="entry name" value="Thiazole biosynthesis adenylyltransferase ThiF"/>
    <property type="match status" value="1"/>
</dbReference>
<dbReference type="GO" id="GO:0005829">
    <property type="term" value="C:cytosol"/>
    <property type="evidence" value="ECO:0007669"/>
    <property type="project" value="TreeGrafter"/>
</dbReference>
<keyword evidence="3" id="KW-0808">Transferase</keyword>
<sequence>MAAIPSEERYARQIRFAPIGAEGQGRLGRAHAAIVGVGALGCVVANHLARAGVGRLTLIDRDVVDASNLQRQMLYDEQDAAAGMPKAVAAARRLAAVNGSIEIRPHAVDLTASNAGTLLAGADLIVDGTDNFGVRYLLNEWSVKTGTPWIYGAAVGASGMTMTVRPGTTPCLRCLFPETPAGGSLDTCETAGVVAPIVDTIASIEAMEALKLLAGQPDALHGKLLQIDLWQTSWLPLDIAHAKRADCPVCAGRRFGLLDAGAMREPMTAALCGRYTVQVTPAEPAELDLARLAGRWQTIGAVETNAYMLRLRRADGLVFALFPDGRALVTGTDDPARARRCYTELLGE</sequence>
<gene>
    <name evidence="3" type="ORF">H7C19_16840</name>
</gene>
<dbReference type="GO" id="GO:0008641">
    <property type="term" value="F:ubiquitin-like modifier activating enzyme activity"/>
    <property type="evidence" value="ECO:0007669"/>
    <property type="project" value="InterPro"/>
</dbReference>
<evidence type="ECO:0000313" key="4">
    <source>
        <dbReference type="Proteomes" id="UP000547209"/>
    </source>
</evidence>
<proteinExistence type="inferred from homology"/>
<accession>A0A7X0RRJ7</accession>
<dbReference type="SUPFAM" id="SSF69572">
    <property type="entry name" value="Activating enzymes of the ubiquitin-like proteins"/>
    <property type="match status" value="1"/>
</dbReference>
<dbReference type="RefSeq" id="WP_185143825.1">
    <property type="nucleotide sequence ID" value="NZ_JACJVP010000026.1"/>
</dbReference>
<evidence type="ECO:0000256" key="1">
    <source>
        <dbReference type="ARBA" id="ARBA00009919"/>
    </source>
</evidence>
<keyword evidence="3" id="KW-0548">Nucleotidyltransferase</keyword>
<name>A0A7X0RRJ7_9BACL</name>
<dbReference type="PANTHER" id="PTHR10953">
    <property type="entry name" value="UBIQUITIN-ACTIVATING ENZYME E1"/>
    <property type="match status" value="1"/>
</dbReference>
<dbReference type="GO" id="GO:0004792">
    <property type="term" value="F:thiosulfate-cyanide sulfurtransferase activity"/>
    <property type="evidence" value="ECO:0007669"/>
    <property type="project" value="TreeGrafter"/>
</dbReference>